<dbReference type="EMBL" id="JARJCM010000156">
    <property type="protein sequence ID" value="KAJ7025287.1"/>
    <property type="molecule type" value="Genomic_DNA"/>
</dbReference>
<evidence type="ECO:0000313" key="2">
    <source>
        <dbReference type="Proteomes" id="UP001218188"/>
    </source>
</evidence>
<protein>
    <submittedName>
        <fullName evidence="1">Uncharacterized protein</fullName>
    </submittedName>
</protein>
<accession>A0AAD6SH10</accession>
<evidence type="ECO:0000313" key="1">
    <source>
        <dbReference type="EMBL" id="KAJ7025287.1"/>
    </source>
</evidence>
<comment type="caution">
    <text evidence="1">The sequence shown here is derived from an EMBL/GenBank/DDBJ whole genome shotgun (WGS) entry which is preliminary data.</text>
</comment>
<proteinExistence type="predicted"/>
<dbReference type="AlphaFoldDB" id="A0AAD6SH10"/>
<organism evidence="1 2">
    <name type="scientific">Mycena alexandri</name>
    <dbReference type="NCBI Taxonomy" id="1745969"/>
    <lineage>
        <taxon>Eukaryota</taxon>
        <taxon>Fungi</taxon>
        <taxon>Dikarya</taxon>
        <taxon>Basidiomycota</taxon>
        <taxon>Agaricomycotina</taxon>
        <taxon>Agaricomycetes</taxon>
        <taxon>Agaricomycetidae</taxon>
        <taxon>Agaricales</taxon>
        <taxon>Marasmiineae</taxon>
        <taxon>Mycenaceae</taxon>
        <taxon>Mycena</taxon>
    </lineage>
</organism>
<gene>
    <name evidence="1" type="ORF">C8F04DRAFT_140137</name>
</gene>
<keyword evidence="2" id="KW-1185">Reference proteome</keyword>
<name>A0AAD6SH10_9AGAR</name>
<reference evidence="1" key="1">
    <citation type="submission" date="2023-03" db="EMBL/GenBank/DDBJ databases">
        <title>Massive genome expansion in bonnet fungi (Mycena s.s.) driven by repeated elements and novel gene families across ecological guilds.</title>
        <authorList>
            <consortium name="Lawrence Berkeley National Laboratory"/>
            <person name="Harder C.B."/>
            <person name="Miyauchi S."/>
            <person name="Viragh M."/>
            <person name="Kuo A."/>
            <person name="Thoen E."/>
            <person name="Andreopoulos B."/>
            <person name="Lu D."/>
            <person name="Skrede I."/>
            <person name="Drula E."/>
            <person name="Henrissat B."/>
            <person name="Morin E."/>
            <person name="Kohler A."/>
            <person name="Barry K."/>
            <person name="LaButti K."/>
            <person name="Morin E."/>
            <person name="Salamov A."/>
            <person name="Lipzen A."/>
            <person name="Mereny Z."/>
            <person name="Hegedus B."/>
            <person name="Baldrian P."/>
            <person name="Stursova M."/>
            <person name="Weitz H."/>
            <person name="Taylor A."/>
            <person name="Grigoriev I.V."/>
            <person name="Nagy L.G."/>
            <person name="Martin F."/>
            <person name="Kauserud H."/>
        </authorList>
    </citation>
    <scope>NUCLEOTIDE SEQUENCE</scope>
    <source>
        <strain evidence="1">CBHHK200</strain>
    </source>
</reference>
<dbReference type="Proteomes" id="UP001218188">
    <property type="component" value="Unassembled WGS sequence"/>
</dbReference>
<sequence length="228" mass="25481">MVFDTFLSQPKAVAGLVFPTQQLQQYNIRILETDMETGGCRVLKELPFNLFHPILSDICGDFLVCMAVWPQELYRLQAPVVINWRTAEFIAFKKLSGIWARAVAVITKASALWSLLIYTTDLSFTWTRNPLVFRFKRAYPRDLPDFRPGCTMATTAGLGHLFLSPGPGRCTDPTHSIGCPPPQFSLRQAHTDLSHGECCSSRDIQTHRCRGYAQSPSQTPGHVPEPGA</sequence>